<comment type="similarity">
    <text evidence="1">Belongs to the sodium:galactoside symporter (TC 2.A.2) family.</text>
</comment>
<dbReference type="GO" id="GO:0015293">
    <property type="term" value="F:symporter activity"/>
    <property type="evidence" value="ECO:0007669"/>
    <property type="project" value="InterPro"/>
</dbReference>
<dbReference type="PANTHER" id="PTHR11328:SF24">
    <property type="entry name" value="MAJOR FACILITATOR SUPERFAMILY (MFS) PROFILE DOMAIN-CONTAINING PROTEIN"/>
    <property type="match status" value="1"/>
</dbReference>
<dbReference type="Gene3D" id="1.20.1250.20">
    <property type="entry name" value="MFS general substrate transporter like domains"/>
    <property type="match status" value="2"/>
</dbReference>
<keyword evidence="2 5" id="KW-0812">Transmembrane</keyword>
<dbReference type="InterPro" id="IPR036259">
    <property type="entry name" value="MFS_trans_sf"/>
</dbReference>
<dbReference type="InterPro" id="IPR039672">
    <property type="entry name" value="MFS_2"/>
</dbReference>
<keyword evidence="3 5" id="KW-1133">Transmembrane helix</keyword>
<dbReference type="CDD" id="cd17332">
    <property type="entry name" value="MFS_MelB_like"/>
    <property type="match status" value="1"/>
</dbReference>
<evidence type="ECO:0000259" key="6">
    <source>
        <dbReference type="PROSITE" id="PS50850"/>
    </source>
</evidence>
<keyword evidence="8" id="KW-1185">Reference proteome</keyword>
<gene>
    <name evidence="7" type="ORF">DFR28_1021103</name>
</gene>
<evidence type="ECO:0000256" key="2">
    <source>
        <dbReference type="ARBA" id="ARBA00022692"/>
    </source>
</evidence>
<dbReference type="FunCoup" id="A0A395JLT5">
    <property type="interactions" value="153"/>
</dbReference>
<dbReference type="InParanoid" id="A0A395JLT5"/>
<comment type="caution">
    <text evidence="7">The sequence shown here is derived from an EMBL/GenBank/DDBJ whole genome shotgun (WGS) entry which is preliminary data.</text>
</comment>
<sequence length="476" mass="52141">MTSLSFKEKVGYGLGDTASNIVFQVVLNFMMYFYTDIFGITAAAAGTLMLVVRLFDMVTDPIMGGIADRTNTRWGKYRPYLIWVAIPYGLCAVIAFSTPDLAQSGKLLYAYITYALLMTAYTAVNIPYGALGGVMTKDPLERGEIQGYRFSLAMVGSFIVNSSLLYLVDRLGGGNDQIGFTYAMAVLSVVALICFVMCFLATKERVVSVDDRSEKTFGEMVLGIITDIKTLLRANRQWAVVAAATFFLLLIAVMRGGATLYYTKYVLECGSGSVISLWLVAYDTCNAAQLGTAFLTIGTLGSIVGAIMTIVLARKVCKTWLFKMATIMMMASMLALYFVARDAVMLALFLNTVVGFFHIILISLVFAMTADCVDWGEFVTRKRATAMTFSGHLSALKLGAAIGGSLLGWILAGYGYQEPIDKIEQVQSPMTLDGIVLLMTLFPLACGVVVLFFAFRYRLTNAEMIRIQDELKARSE</sequence>
<dbReference type="Proteomes" id="UP000253083">
    <property type="component" value="Unassembled WGS sequence"/>
</dbReference>
<dbReference type="GO" id="GO:0006814">
    <property type="term" value="P:sodium ion transport"/>
    <property type="evidence" value="ECO:0007669"/>
    <property type="project" value="InterPro"/>
</dbReference>
<evidence type="ECO:0000256" key="1">
    <source>
        <dbReference type="ARBA" id="ARBA00009617"/>
    </source>
</evidence>
<feature type="transmembrane region" description="Helical" evidence="5">
    <location>
        <begin position="108"/>
        <end position="128"/>
    </location>
</feature>
<feature type="transmembrane region" description="Helical" evidence="5">
    <location>
        <begin position="287"/>
        <end position="313"/>
    </location>
</feature>
<dbReference type="InterPro" id="IPR001927">
    <property type="entry name" value="Na/Gal_symport"/>
</dbReference>
<protein>
    <submittedName>
        <fullName evidence="7">GPH family glycoside/pentoside/hexuronide:cation symporter</fullName>
    </submittedName>
</protein>
<feature type="transmembrane region" description="Helical" evidence="5">
    <location>
        <begin position="148"/>
        <end position="168"/>
    </location>
</feature>
<feature type="transmembrane region" description="Helical" evidence="5">
    <location>
        <begin position="394"/>
        <end position="414"/>
    </location>
</feature>
<feature type="transmembrane region" description="Helical" evidence="5">
    <location>
        <begin position="77"/>
        <end position="96"/>
    </location>
</feature>
<keyword evidence="4 5" id="KW-0472">Membrane</keyword>
<dbReference type="GO" id="GO:0008643">
    <property type="term" value="P:carbohydrate transport"/>
    <property type="evidence" value="ECO:0007669"/>
    <property type="project" value="InterPro"/>
</dbReference>
<feature type="transmembrane region" description="Helical" evidence="5">
    <location>
        <begin position="37"/>
        <end position="56"/>
    </location>
</feature>
<evidence type="ECO:0000256" key="5">
    <source>
        <dbReference type="SAM" id="Phobius"/>
    </source>
</evidence>
<dbReference type="Pfam" id="PF13347">
    <property type="entry name" value="MFS_2"/>
    <property type="match status" value="1"/>
</dbReference>
<dbReference type="NCBIfam" id="TIGR00792">
    <property type="entry name" value="gph"/>
    <property type="match status" value="1"/>
</dbReference>
<dbReference type="OrthoDB" id="181905at2"/>
<feature type="transmembrane region" description="Helical" evidence="5">
    <location>
        <begin position="238"/>
        <end position="258"/>
    </location>
</feature>
<proteinExistence type="inferred from homology"/>
<feature type="domain" description="Major facilitator superfamily (MFS) profile" evidence="6">
    <location>
        <begin position="1"/>
        <end position="458"/>
    </location>
</feature>
<feature type="transmembrane region" description="Helical" evidence="5">
    <location>
        <begin position="180"/>
        <end position="202"/>
    </location>
</feature>
<dbReference type="InterPro" id="IPR020846">
    <property type="entry name" value="MFS_dom"/>
</dbReference>
<organism evidence="7 8">
    <name type="scientific">Arenicella xantha</name>
    <dbReference type="NCBI Taxonomy" id="644221"/>
    <lineage>
        <taxon>Bacteria</taxon>
        <taxon>Pseudomonadati</taxon>
        <taxon>Pseudomonadota</taxon>
        <taxon>Gammaproteobacteria</taxon>
        <taxon>Arenicellales</taxon>
        <taxon>Arenicellaceae</taxon>
        <taxon>Arenicella</taxon>
    </lineage>
</organism>
<dbReference type="EMBL" id="QNRT01000002">
    <property type="protein sequence ID" value="RBP51671.1"/>
    <property type="molecule type" value="Genomic_DNA"/>
</dbReference>
<dbReference type="GO" id="GO:0005886">
    <property type="term" value="C:plasma membrane"/>
    <property type="evidence" value="ECO:0007669"/>
    <property type="project" value="TreeGrafter"/>
</dbReference>
<evidence type="ECO:0000256" key="3">
    <source>
        <dbReference type="ARBA" id="ARBA00022989"/>
    </source>
</evidence>
<feature type="transmembrane region" description="Helical" evidence="5">
    <location>
        <begin position="434"/>
        <end position="455"/>
    </location>
</feature>
<evidence type="ECO:0000313" key="8">
    <source>
        <dbReference type="Proteomes" id="UP000253083"/>
    </source>
</evidence>
<evidence type="ECO:0000256" key="4">
    <source>
        <dbReference type="ARBA" id="ARBA00023136"/>
    </source>
</evidence>
<name>A0A395JLT5_9GAMM</name>
<dbReference type="PROSITE" id="PS50850">
    <property type="entry name" value="MFS"/>
    <property type="match status" value="1"/>
</dbReference>
<dbReference type="AlphaFoldDB" id="A0A395JLT5"/>
<dbReference type="RefSeq" id="WP_113954421.1">
    <property type="nucleotide sequence ID" value="NZ_QNRT01000002.1"/>
</dbReference>
<accession>A0A395JLT5</accession>
<dbReference type="SUPFAM" id="SSF103473">
    <property type="entry name" value="MFS general substrate transporter"/>
    <property type="match status" value="1"/>
</dbReference>
<dbReference type="PANTHER" id="PTHR11328">
    <property type="entry name" value="MAJOR FACILITATOR SUPERFAMILY DOMAIN-CONTAINING PROTEIN"/>
    <property type="match status" value="1"/>
</dbReference>
<reference evidence="7 8" key="1">
    <citation type="submission" date="2018-06" db="EMBL/GenBank/DDBJ databases">
        <title>Genomic Encyclopedia of Type Strains, Phase IV (KMG-IV): sequencing the most valuable type-strain genomes for metagenomic binning, comparative biology and taxonomic classification.</title>
        <authorList>
            <person name="Goeker M."/>
        </authorList>
    </citation>
    <scope>NUCLEOTIDE SEQUENCE [LARGE SCALE GENOMIC DNA]</scope>
    <source>
        <strain evidence="7 8">DSM 24032</strain>
    </source>
</reference>
<evidence type="ECO:0000313" key="7">
    <source>
        <dbReference type="EMBL" id="RBP51671.1"/>
    </source>
</evidence>
<feature type="transmembrane region" description="Helical" evidence="5">
    <location>
        <begin position="346"/>
        <end position="373"/>
    </location>
</feature>
<feature type="transmembrane region" description="Helical" evidence="5">
    <location>
        <begin position="320"/>
        <end position="340"/>
    </location>
</feature>